<dbReference type="PROSITE" id="PS00018">
    <property type="entry name" value="EF_HAND_1"/>
    <property type="match status" value="1"/>
</dbReference>
<dbReference type="GO" id="GO:0008234">
    <property type="term" value="F:cysteine-type peptidase activity"/>
    <property type="evidence" value="ECO:0007669"/>
    <property type="project" value="InterPro"/>
</dbReference>
<dbReference type="Proteomes" id="UP000002457">
    <property type="component" value="Chromosome"/>
</dbReference>
<dbReference type="SUPFAM" id="SSF63446">
    <property type="entry name" value="Type I dockerin domain"/>
    <property type="match status" value="1"/>
</dbReference>
<dbReference type="InterPro" id="IPR038765">
    <property type="entry name" value="Papain-like_cys_pep_sf"/>
</dbReference>
<dbReference type="Pfam" id="PF00112">
    <property type="entry name" value="Peptidase_C1"/>
    <property type="match status" value="1"/>
</dbReference>
<protein>
    <recommendedName>
        <fullName evidence="1">Probable pectate lyase C</fullName>
    </recommendedName>
</protein>
<dbReference type="RefSeq" id="WP_012617675.1">
    <property type="nucleotide sequence ID" value="NC_011832.1"/>
</dbReference>
<evidence type="ECO:0000256" key="1">
    <source>
        <dbReference type="ARBA" id="ARBA00016512"/>
    </source>
</evidence>
<dbReference type="InterPro" id="IPR000169">
    <property type="entry name" value="Pept_cys_AS"/>
</dbReference>
<gene>
    <name evidence="3" type="ordered locus">Mpal_1008</name>
</gene>
<dbReference type="InterPro" id="IPR007742">
    <property type="entry name" value="NosD_dom"/>
</dbReference>
<proteinExistence type="predicted"/>
<dbReference type="PROSITE" id="PS00139">
    <property type="entry name" value="THIOL_PROTEASE_CYS"/>
    <property type="match status" value="1"/>
</dbReference>
<dbReference type="Gene3D" id="2.160.20.10">
    <property type="entry name" value="Single-stranded right-handed beta-helix, Pectin lyase-like"/>
    <property type="match status" value="1"/>
</dbReference>
<dbReference type="InterPro" id="IPR018247">
    <property type="entry name" value="EF_Hand_1_Ca_BS"/>
</dbReference>
<dbReference type="OrthoDB" id="117154at2157"/>
<dbReference type="KEGG" id="mpl:Mpal_1008"/>
<dbReference type="InterPro" id="IPR036439">
    <property type="entry name" value="Dockerin_dom_sf"/>
</dbReference>
<evidence type="ECO:0000313" key="3">
    <source>
        <dbReference type="EMBL" id="ACL16356.1"/>
    </source>
</evidence>
<evidence type="ECO:0000259" key="2">
    <source>
        <dbReference type="SMART" id="SM00645"/>
    </source>
</evidence>
<dbReference type="GeneID" id="25394126"/>
<dbReference type="SUPFAM" id="SSF51126">
    <property type="entry name" value="Pectin lyase-like"/>
    <property type="match status" value="1"/>
</dbReference>
<dbReference type="InterPro" id="IPR006626">
    <property type="entry name" value="PbH1"/>
</dbReference>
<dbReference type="eggNOG" id="arCOG03611">
    <property type="taxonomic scope" value="Archaea"/>
</dbReference>
<dbReference type="InterPro" id="IPR011050">
    <property type="entry name" value="Pectin_lyase_fold/virulence"/>
</dbReference>
<sequence precursor="true">MFSYPSIRYLTLLIIICCGLLIIPVAAETANESLKMPAFFSDIQNRGVDLPATDETPVHTVMHPSSEQLKAWNTQYNALPLVSVPATSSSSQLQNNTTSVSGYKDLLPYLDYTPAERDQGRIGNCWVWAGTAVMEIAHAVQNGVKDRLSISYLDANYNGGSGNAWAGNGGYISTVADFYSGTGIAVPWSNQNAEYQDGTKWSATEQRSYEPAFAISTEPYYQIDQIKTERIETRHVGDEQAINNIKAVLDQNRAVDIMFYLPNTTAWDSFDDFWDNSSEETVWNMTPWQNTFWNNTEGGGHAVVCVGYNDTDPANRYWIMVNSWGVSKGHPRGVFRVSMDMDYSATVQFKDSDDSAAQLWQTLNVSFASTPSPSPKEISSLPYTCSVPGEYYLSKDLISSDADTGILVTAQNVTIDGKGHLLRGSGQQGSVGILAYNNGDPVDGLNITNLAISNWEDGCYLYHATDGSVNDTTISDCSYAGIFLDGGTAGLAIADNTLTANYYGLLSRSTADIRIEHNRITQNQNAGLDLISMNQSLIADNQFINKINLALPTGVTTIAWNTSKTTGQNLAGGPYLGGNYWGNPTQTGFSDLAADQNRDGFADSPNQIGAGNIDQLPLVAYANPGPQPIPPNQLAPTDPDHDRLYEDLNGNGKFDFGDVTTFFNQIDWIADHEPVQLFDFDGNQRIDFGDIASLFSRL</sequence>
<name>B8GGV1_METPE</name>
<dbReference type="Pfam" id="PF05048">
    <property type="entry name" value="NosD"/>
    <property type="match status" value="1"/>
</dbReference>
<dbReference type="CDD" id="cd02619">
    <property type="entry name" value="Peptidase_C1"/>
    <property type="match status" value="1"/>
</dbReference>
<dbReference type="AlphaFoldDB" id="B8GGV1"/>
<dbReference type="HOGENOM" id="CLU_485418_0_0_2"/>
<feature type="domain" description="Peptidase C1A papain C-terminal" evidence="2">
    <location>
        <begin position="107"/>
        <end position="347"/>
    </location>
</feature>
<dbReference type="STRING" id="521011.Mpal_1008"/>
<dbReference type="GO" id="GO:0006508">
    <property type="term" value="P:proteolysis"/>
    <property type="evidence" value="ECO:0007669"/>
    <property type="project" value="InterPro"/>
</dbReference>
<dbReference type="InterPro" id="IPR000668">
    <property type="entry name" value="Peptidase_C1A_C"/>
</dbReference>
<dbReference type="SMART" id="SM00645">
    <property type="entry name" value="Pept_C1"/>
    <property type="match status" value="1"/>
</dbReference>
<reference evidence="3 4" key="1">
    <citation type="journal article" date="2015" name="Genome Announc.">
        <title>Complete Genome Sequence of Methanosphaerula palustris E1-9CT, a Hydrogenotrophic Methanogen Isolated from a Minerotrophic Fen Peatland.</title>
        <authorList>
            <person name="Cadillo-Quiroz H."/>
            <person name="Browne P."/>
            <person name="Kyrpides N."/>
            <person name="Woyke T."/>
            <person name="Goodwin L."/>
            <person name="Detter C."/>
            <person name="Yavitt J.B."/>
            <person name="Zinder S.H."/>
        </authorList>
    </citation>
    <scope>NUCLEOTIDE SEQUENCE [LARGE SCALE GENOMIC DNA]</scope>
    <source>
        <strain evidence="4">ATCC BAA-1556 / DSM 19958 / E1-9c</strain>
    </source>
</reference>
<dbReference type="SUPFAM" id="SSF54001">
    <property type="entry name" value="Cysteine proteinases"/>
    <property type="match status" value="1"/>
</dbReference>
<accession>B8GGV1</accession>
<dbReference type="EMBL" id="CP001338">
    <property type="protein sequence ID" value="ACL16356.1"/>
    <property type="molecule type" value="Genomic_DNA"/>
</dbReference>
<dbReference type="SMART" id="SM00710">
    <property type="entry name" value="PbH1"/>
    <property type="match status" value="4"/>
</dbReference>
<evidence type="ECO:0000313" key="4">
    <source>
        <dbReference type="Proteomes" id="UP000002457"/>
    </source>
</evidence>
<dbReference type="GO" id="GO:0000272">
    <property type="term" value="P:polysaccharide catabolic process"/>
    <property type="evidence" value="ECO:0007669"/>
    <property type="project" value="InterPro"/>
</dbReference>
<dbReference type="eggNOG" id="arCOG05189">
    <property type="taxonomic scope" value="Archaea"/>
</dbReference>
<dbReference type="Gene3D" id="3.90.70.10">
    <property type="entry name" value="Cysteine proteinases"/>
    <property type="match status" value="1"/>
</dbReference>
<dbReference type="InterPro" id="IPR012334">
    <property type="entry name" value="Pectin_lyas_fold"/>
</dbReference>
<keyword evidence="4" id="KW-1185">Reference proteome</keyword>
<organism evidence="3 4">
    <name type="scientific">Methanosphaerula palustris (strain ATCC BAA-1556 / DSM 19958 / E1-9c)</name>
    <dbReference type="NCBI Taxonomy" id="521011"/>
    <lineage>
        <taxon>Archaea</taxon>
        <taxon>Methanobacteriati</taxon>
        <taxon>Methanobacteriota</taxon>
        <taxon>Stenosarchaea group</taxon>
        <taxon>Methanomicrobia</taxon>
        <taxon>Methanomicrobiales</taxon>
        <taxon>Methanoregulaceae</taxon>
        <taxon>Methanosphaerula</taxon>
    </lineage>
</organism>